<dbReference type="EMBL" id="BAAARV010000086">
    <property type="protein sequence ID" value="GAA2379613.1"/>
    <property type="molecule type" value="Genomic_DNA"/>
</dbReference>
<evidence type="ECO:0000313" key="3">
    <source>
        <dbReference type="EMBL" id="GAA2379613.1"/>
    </source>
</evidence>
<dbReference type="InterPro" id="IPR002347">
    <property type="entry name" value="SDR_fam"/>
</dbReference>
<evidence type="ECO:0000256" key="1">
    <source>
        <dbReference type="ARBA" id="ARBA00006484"/>
    </source>
</evidence>
<name>A0ABP5UG31_9ACTN</name>
<keyword evidence="2" id="KW-0560">Oxidoreductase</keyword>
<dbReference type="InterPro" id="IPR036291">
    <property type="entry name" value="NAD(P)-bd_dom_sf"/>
</dbReference>
<dbReference type="PRINTS" id="PR00081">
    <property type="entry name" value="GDHRDH"/>
</dbReference>
<dbReference type="Proteomes" id="UP001501444">
    <property type="component" value="Unassembled WGS sequence"/>
</dbReference>
<dbReference type="PANTHER" id="PTHR43669:SF3">
    <property type="entry name" value="ALCOHOL DEHYDROGENASE, PUTATIVE (AFU_ORTHOLOGUE AFUA_3G03445)-RELATED"/>
    <property type="match status" value="1"/>
</dbReference>
<gene>
    <name evidence="3" type="ORF">GCM10010170_086390</name>
</gene>
<dbReference type="Gene3D" id="3.40.50.720">
    <property type="entry name" value="NAD(P)-binding Rossmann-like Domain"/>
    <property type="match status" value="1"/>
</dbReference>
<comment type="caution">
    <text evidence="3">The sequence shown here is derived from an EMBL/GenBank/DDBJ whole genome shotgun (WGS) entry which is preliminary data.</text>
</comment>
<proteinExistence type="inferred from homology"/>
<evidence type="ECO:0000256" key="2">
    <source>
        <dbReference type="ARBA" id="ARBA00023002"/>
    </source>
</evidence>
<reference evidence="4" key="1">
    <citation type="journal article" date="2019" name="Int. J. Syst. Evol. Microbiol.">
        <title>The Global Catalogue of Microorganisms (GCM) 10K type strain sequencing project: providing services to taxonomists for standard genome sequencing and annotation.</title>
        <authorList>
            <consortium name="The Broad Institute Genomics Platform"/>
            <consortium name="The Broad Institute Genome Sequencing Center for Infectious Disease"/>
            <person name="Wu L."/>
            <person name="Ma J."/>
        </authorList>
    </citation>
    <scope>NUCLEOTIDE SEQUENCE [LARGE SCALE GENOMIC DNA]</scope>
    <source>
        <strain evidence="4">JCM 3272</strain>
    </source>
</reference>
<protein>
    <submittedName>
        <fullName evidence="3">SDR family NAD(P)-dependent oxidoreductase</fullName>
    </submittedName>
</protein>
<sequence>MPTASSSDAYAAGRVALVTGASRPHGLGVAVARELAAHGFHAVLAGRDLDETRRRAEEMSADGFAATAVRIDLSDPATFTEAAARLDAEFGRLDALIHNAALMPDWDTFRLLEADAGAVHAAFEVTVFGPWALTQACLPLLEAAPAARIVTVSSGAAMQVRAGTALPRPVGAPGYSMAKFTADALTASLAVELRDAGILANSVDPGQFASHPELGDDNDGRPTVESARWVAWAAMLPAGGPTGVLFEDGKPVDHGALAD</sequence>
<evidence type="ECO:0000313" key="4">
    <source>
        <dbReference type="Proteomes" id="UP001501444"/>
    </source>
</evidence>
<organism evidence="3 4">
    <name type="scientific">Dactylosporangium salmoneum</name>
    <dbReference type="NCBI Taxonomy" id="53361"/>
    <lineage>
        <taxon>Bacteria</taxon>
        <taxon>Bacillati</taxon>
        <taxon>Actinomycetota</taxon>
        <taxon>Actinomycetes</taxon>
        <taxon>Micromonosporales</taxon>
        <taxon>Micromonosporaceae</taxon>
        <taxon>Dactylosporangium</taxon>
    </lineage>
</organism>
<dbReference type="PANTHER" id="PTHR43669">
    <property type="entry name" value="5-KETO-D-GLUCONATE 5-REDUCTASE"/>
    <property type="match status" value="1"/>
</dbReference>
<keyword evidence="4" id="KW-1185">Reference proteome</keyword>
<comment type="similarity">
    <text evidence="1">Belongs to the short-chain dehydrogenases/reductases (SDR) family.</text>
</comment>
<dbReference type="SUPFAM" id="SSF51735">
    <property type="entry name" value="NAD(P)-binding Rossmann-fold domains"/>
    <property type="match status" value="1"/>
</dbReference>
<dbReference type="Pfam" id="PF00106">
    <property type="entry name" value="adh_short"/>
    <property type="match status" value="1"/>
</dbReference>
<dbReference type="RefSeq" id="WP_344618471.1">
    <property type="nucleotide sequence ID" value="NZ_BAAARV010000086.1"/>
</dbReference>
<accession>A0ABP5UG31</accession>